<dbReference type="InterPro" id="IPR000086">
    <property type="entry name" value="NUDIX_hydrolase_dom"/>
</dbReference>
<dbReference type="OrthoDB" id="276276at2759"/>
<evidence type="ECO:0000313" key="2">
    <source>
        <dbReference type="EMBL" id="KAJ5240672.1"/>
    </source>
</evidence>
<dbReference type="Pfam" id="PF00293">
    <property type="entry name" value="NUDIX"/>
    <property type="match status" value="1"/>
</dbReference>
<dbReference type="PROSITE" id="PS51462">
    <property type="entry name" value="NUDIX"/>
    <property type="match status" value="1"/>
</dbReference>
<sequence length="153" mass="17387">METEYEIRNIEAVEAHCQKNGFERVSGSTIIPGYRSDDPSTAHVLLLKRSPESKDDAGVLKKNSFPYTWEGSGGGAKSEDKTIFETMVRETHEETGLKPQAASDRVYCVRFDHNGYRMAKYIAITATEEKIHCQRLWSNKIRSLEAQMARHYG</sequence>
<dbReference type="AlphaFoldDB" id="A0A9W9PD20"/>
<protein>
    <recommendedName>
        <fullName evidence="1">Nudix hydrolase domain-containing protein</fullName>
    </recommendedName>
</protein>
<comment type="caution">
    <text evidence="2">The sequence shown here is derived from an EMBL/GenBank/DDBJ whole genome shotgun (WGS) entry which is preliminary data.</text>
</comment>
<dbReference type="GeneID" id="81380350"/>
<name>A0A9W9PD20_PENCI</name>
<dbReference type="Proteomes" id="UP001147733">
    <property type="component" value="Unassembled WGS sequence"/>
</dbReference>
<feature type="domain" description="Nudix hydrolase" evidence="1">
    <location>
        <begin position="23"/>
        <end position="153"/>
    </location>
</feature>
<reference evidence="2" key="1">
    <citation type="submission" date="2022-11" db="EMBL/GenBank/DDBJ databases">
        <authorList>
            <person name="Petersen C."/>
        </authorList>
    </citation>
    <scope>NUCLEOTIDE SEQUENCE</scope>
    <source>
        <strain evidence="2">IBT 23319</strain>
    </source>
</reference>
<proteinExistence type="predicted"/>
<accession>A0A9W9PD20</accession>
<reference evidence="2" key="2">
    <citation type="journal article" date="2023" name="IMA Fungus">
        <title>Comparative genomic study of the Penicillium genus elucidates a diverse pangenome and 15 lateral gene transfer events.</title>
        <authorList>
            <person name="Petersen C."/>
            <person name="Sorensen T."/>
            <person name="Nielsen M.R."/>
            <person name="Sondergaard T.E."/>
            <person name="Sorensen J.L."/>
            <person name="Fitzpatrick D.A."/>
            <person name="Frisvad J.C."/>
            <person name="Nielsen K.L."/>
        </authorList>
    </citation>
    <scope>NUCLEOTIDE SEQUENCE</scope>
    <source>
        <strain evidence="2">IBT 23319</strain>
    </source>
</reference>
<gene>
    <name evidence="2" type="ORF">N7469_002263</name>
</gene>
<keyword evidence="3" id="KW-1185">Reference proteome</keyword>
<dbReference type="EMBL" id="JAPQKT010000002">
    <property type="protein sequence ID" value="KAJ5240672.1"/>
    <property type="molecule type" value="Genomic_DNA"/>
</dbReference>
<dbReference type="InterPro" id="IPR015797">
    <property type="entry name" value="NUDIX_hydrolase-like_dom_sf"/>
</dbReference>
<evidence type="ECO:0000313" key="3">
    <source>
        <dbReference type="Proteomes" id="UP001147733"/>
    </source>
</evidence>
<dbReference type="SUPFAM" id="SSF55811">
    <property type="entry name" value="Nudix"/>
    <property type="match status" value="1"/>
</dbReference>
<evidence type="ECO:0000259" key="1">
    <source>
        <dbReference type="PROSITE" id="PS51462"/>
    </source>
</evidence>
<organism evidence="2 3">
    <name type="scientific">Penicillium citrinum</name>
    <dbReference type="NCBI Taxonomy" id="5077"/>
    <lineage>
        <taxon>Eukaryota</taxon>
        <taxon>Fungi</taxon>
        <taxon>Dikarya</taxon>
        <taxon>Ascomycota</taxon>
        <taxon>Pezizomycotina</taxon>
        <taxon>Eurotiomycetes</taxon>
        <taxon>Eurotiomycetidae</taxon>
        <taxon>Eurotiales</taxon>
        <taxon>Aspergillaceae</taxon>
        <taxon>Penicillium</taxon>
    </lineage>
</organism>
<dbReference type="Gene3D" id="3.90.79.10">
    <property type="entry name" value="Nucleoside Triphosphate Pyrophosphohydrolase"/>
    <property type="match status" value="1"/>
</dbReference>
<dbReference type="RefSeq" id="XP_056503677.1">
    <property type="nucleotide sequence ID" value="XM_056641183.1"/>
</dbReference>